<dbReference type="InterPro" id="IPR007965">
    <property type="entry name" value="GNAT_ATAT"/>
</dbReference>
<feature type="transmembrane region" description="Helical" evidence="18">
    <location>
        <begin position="95"/>
        <end position="117"/>
    </location>
</feature>
<comment type="subcellular location">
    <subcellularLocation>
        <location evidence="2">Endomembrane system</location>
        <topology evidence="2">Multi-pass membrane protein</topology>
    </subcellularLocation>
</comment>
<feature type="compositionally biased region" description="Basic and acidic residues" evidence="17">
    <location>
        <begin position="456"/>
        <end position="466"/>
    </location>
</feature>
<comment type="catalytic activity">
    <reaction evidence="10">
        <text>12-octadecanoyloxy-octadecanoate + H2O = 12-hydroxyoctadecanoate + octadecanoate + H(+)</text>
        <dbReference type="Rhea" id="RHEA:52080"/>
        <dbReference type="ChEBI" id="CHEBI:15377"/>
        <dbReference type="ChEBI" id="CHEBI:15378"/>
        <dbReference type="ChEBI" id="CHEBI:25629"/>
        <dbReference type="ChEBI" id="CHEBI:84201"/>
        <dbReference type="ChEBI" id="CHEBI:136330"/>
    </reaction>
    <physiologicalReaction direction="left-to-right" evidence="10">
        <dbReference type="Rhea" id="RHEA:52081"/>
    </physiologicalReaction>
</comment>
<feature type="transmembrane region" description="Helical" evidence="18">
    <location>
        <begin position="22"/>
        <end position="41"/>
    </location>
</feature>
<accession>A0A2A6CF17</accession>
<dbReference type="GO" id="GO:0016020">
    <property type="term" value="C:membrane"/>
    <property type="evidence" value="ECO:0007669"/>
    <property type="project" value="InterPro"/>
</dbReference>
<comment type="catalytic activity">
    <reaction evidence="14">
        <text>13-(9Z-octadecenoyloxy)-octadecanoate + H2O = 13-hydroxy-octadecanoate + (9Z)-octadecenoate + H(+)</text>
        <dbReference type="Rhea" id="RHEA:52064"/>
        <dbReference type="ChEBI" id="CHEBI:15377"/>
        <dbReference type="ChEBI" id="CHEBI:15378"/>
        <dbReference type="ChEBI" id="CHEBI:30823"/>
        <dbReference type="ChEBI" id="CHEBI:136303"/>
        <dbReference type="ChEBI" id="CHEBI:136304"/>
    </reaction>
    <physiologicalReaction direction="left-to-right" evidence="14">
        <dbReference type="Rhea" id="RHEA:52065"/>
    </physiologicalReaction>
</comment>
<dbReference type="PANTHER" id="PTHR10989">
    <property type="entry name" value="ANDROGEN-INDUCED PROTEIN 1-RELATED"/>
    <property type="match status" value="1"/>
</dbReference>
<organism evidence="19 20">
    <name type="scientific">Pristionchus pacificus</name>
    <name type="common">Parasitic nematode worm</name>
    <dbReference type="NCBI Taxonomy" id="54126"/>
    <lineage>
        <taxon>Eukaryota</taxon>
        <taxon>Metazoa</taxon>
        <taxon>Ecdysozoa</taxon>
        <taxon>Nematoda</taxon>
        <taxon>Chromadorea</taxon>
        <taxon>Rhabditida</taxon>
        <taxon>Rhabditina</taxon>
        <taxon>Diplogasteromorpha</taxon>
        <taxon>Diplogasteroidea</taxon>
        <taxon>Neodiplogasteridae</taxon>
        <taxon>Pristionchus</taxon>
    </lineage>
</organism>
<accession>A0A8R1YHQ7</accession>
<reference evidence="20" key="1">
    <citation type="journal article" date="2008" name="Nat. Genet.">
        <title>The Pristionchus pacificus genome provides a unique perspective on nematode lifestyle and parasitism.</title>
        <authorList>
            <person name="Dieterich C."/>
            <person name="Clifton S.W."/>
            <person name="Schuster L.N."/>
            <person name="Chinwalla A."/>
            <person name="Delehaunty K."/>
            <person name="Dinkelacker I."/>
            <person name="Fulton L."/>
            <person name="Fulton R."/>
            <person name="Godfrey J."/>
            <person name="Minx P."/>
            <person name="Mitreva M."/>
            <person name="Roeseler W."/>
            <person name="Tian H."/>
            <person name="Witte H."/>
            <person name="Yang S.P."/>
            <person name="Wilson R.K."/>
            <person name="Sommer R.J."/>
        </authorList>
    </citation>
    <scope>NUCLEOTIDE SEQUENCE [LARGE SCALE GENOMIC DNA]</scope>
    <source>
        <strain evidence="20">PS312</strain>
    </source>
</reference>
<evidence type="ECO:0000256" key="15">
    <source>
        <dbReference type="ARBA" id="ARBA00049322"/>
    </source>
</evidence>
<comment type="catalytic activity">
    <reaction evidence="13">
        <text>9-octadecanoyloxy-octadecanoate + H2O = 9-hydroxy-octadecanoate + octadecanoate + H(+)</text>
        <dbReference type="Rhea" id="RHEA:52096"/>
        <dbReference type="ChEBI" id="CHEBI:15377"/>
        <dbReference type="ChEBI" id="CHEBI:15378"/>
        <dbReference type="ChEBI" id="CHEBI:25629"/>
        <dbReference type="ChEBI" id="CHEBI:136286"/>
        <dbReference type="ChEBI" id="CHEBI:136373"/>
    </reaction>
    <physiologicalReaction direction="left-to-right" evidence="13">
        <dbReference type="Rhea" id="RHEA:52097"/>
    </physiologicalReaction>
</comment>
<dbReference type="Pfam" id="PF04750">
    <property type="entry name" value="Far-17a_AIG1"/>
    <property type="match status" value="1"/>
</dbReference>
<proteinExistence type="inferred from homology"/>
<evidence type="ECO:0000256" key="16">
    <source>
        <dbReference type="ARBA" id="ARBA00049428"/>
    </source>
</evidence>
<dbReference type="InterPro" id="IPR006838">
    <property type="entry name" value="ADTRP_AIG1"/>
</dbReference>
<keyword evidence="6 18" id="KW-0472">Membrane</keyword>
<feature type="region of interest" description="Disordered" evidence="17">
    <location>
        <begin position="397"/>
        <end position="466"/>
    </location>
</feature>
<feature type="compositionally biased region" description="Polar residues" evidence="17">
    <location>
        <begin position="397"/>
        <end position="417"/>
    </location>
</feature>
<evidence type="ECO:0000256" key="3">
    <source>
        <dbReference type="ARBA" id="ARBA00009300"/>
    </source>
</evidence>
<dbReference type="Proteomes" id="UP000005239">
    <property type="component" value="Unassembled WGS sequence"/>
</dbReference>
<keyword evidence="4 18" id="KW-0812">Transmembrane</keyword>
<dbReference type="GO" id="GO:0012505">
    <property type="term" value="C:endomembrane system"/>
    <property type="evidence" value="ECO:0000318"/>
    <property type="project" value="GO_Central"/>
</dbReference>
<evidence type="ECO:0000256" key="9">
    <source>
        <dbReference type="ARBA" id="ARBA00047863"/>
    </source>
</evidence>
<comment type="catalytic activity">
    <reaction evidence="15">
        <text>13-(9Z-hexadecenoyloxy)-octadecanoate + H2O = 13-hydroxy-octadecanoate + (9Z)-hexadecenoate + H(+)</text>
        <dbReference type="Rhea" id="RHEA:52076"/>
        <dbReference type="ChEBI" id="CHEBI:15377"/>
        <dbReference type="ChEBI" id="CHEBI:15378"/>
        <dbReference type="ChEBI" id="CHEBI:32372"/>
        <dbReference type="ChEBI" id="CHEBI:136304"/>
        <dbReference type="ChEBI" id="CHEBI:136315"/>
    </reaction>
    <physiologicalReaction direction="left-to-right" evidence="15">
        <dbReference type="Rhea" id="RHEA:52077"/>
    </physiologicalReaction>
</comment>
<evidence type="ECO:0000256" key="11">
    <source>
        <dbReference type="ARBA" id="ARBA00048701"/>
    </source>
</evidence>
<evidence type="ECO:0000256" key="5">
    <source>
        <dbReference type="ARBA" id="ARBA00022989"/>
    </source>
</evidence>
<evidence type="ECO:0000313" key="20">
    <source>
        <dbReference type="Proteomes" id="UP000005239"/>
    </source>
</evidence>
<evidence type="ECO:0000256" key="13">
    <source>
        <dbReference type="ARBA" id="ARBA00049221"/>
    </source>
</evidence>
<evidence type="ECO:0000256" key="7">
    <source>
        <dbReference type="ARBA" id="ARBA00047368"/>
    </source>
</evidence>
<evidence type="ECO:0000256" key="10">
    <source>
        <dbReference type="ARBA" id="ARBA00048680"/>
    </source>
</evidence>
<evidence type="ECO:0000256" key="2">
    <source>
        <dbReference type="ARBA" id="ARBA00004127"/>
    </source>
</evidence>
<evidence type="ECO:0000256" key="14">
    <source>
        <dbReference type="ARBA" id="ARBA00049296"/>
    </source>
</evidence>
<comment type="catalytic activity">
    <reaction evidence="1">
        <text>9-(9Z-hexadecenoyloxy)-octadecanoate + H2O = (9Z)-hexadecenoate + 9-hydroxy-octadecanoate + H(+)</text>
        <dbReference type="Rhea" id="RHEA:52068"/>
        <dbReference type="ChEBI" id="CHEBI:15377"/>
        <dbReference type="ChEBI" id="CHEBI:15378"/>
        <dbReference type="ChEBI" id="CHEBI:32372"/>
        <dbReference type="ChEBI" id="CHEBI:136286"/>
        <dbReference type="ChEBI" id="CHEBI:136309"/>
    </reaction>
    <physiologicalReaction direction="left-to-right" evidence="1">
        <dbReference type="Rhea" id="RHEA:52069"/>
    </physiologicalReaction>
</comment>
<comment type="catalytic activity">
    <reaction evidence="9">
        <text>9-hexadecanoyloxy-octadecanoate + H2O = 9-hydroxy-octadecanoate + hexadecanoate + H(+)</text>
        <dbReference type="Rhea" id="RHEA:52052"/>
        <dbReference type="ChEBI" id="CHEBI:7896"/>
        <dbReference type="ChEBI" id="CHEBI:15377"/>
        <dbReference type="ChEBI" id="CHEBI:15378"/>
        <dbReference type="ChEBI" id="CHEBI:83670"/>
        <dbReference type="ChEBI" id="CHEBI:136286"/>
    </reaction>
    <physiologicalReaction direction="left-to-right" evidence="9">
        <dbReference type="Rhea" id="RHEA:52053"/>
    </physiologicalReaction>
</comment>
<feature type="transmembrane region" description="Helical" evidence="18">
    <location>
        <begin position="61"/>
        <end position="83"/>
    </location>
</feature>
<name>A0A2A6CF17_PRIPA</name>
<evidence type="ECO:0000256" key="12">
    <source>
        <dbReference type="ARBA" id="ARBA00048800"/>
    </source>
</evidence>
<comment type="catalytic activity">
    <reaction evidence="16">
        <text>12-(9Z-hexadecenoyloxy)-octadecanoate + H2O = 12-hydroxyoctadecanoate + (9Z)-hexadecenoate + H(+)</text>
        <dbReference type="Rhea" id="RHEA:52072"/>
        <dbReference type="ChEBI" id="CHEBI:15377"/>
        <dbReference type="ChEBI" id="CHEBI:15378"/>
        <dbReference type="ChEBI" id="CHEBI:32372"/>
        <dbReference type="ChEBI" id="CHEBI:84201"/>
        <dbReference type="ChEBI" id="CHEBI:136312"/>
    </reaction>
    <physiologicalReaction direction="left-to-right" evidence="16">
        <dbReference type="Rhea" id="RHEA:52073"/>
    </physiologicalReaction>
</comment>
<dbReference type="PANTHER" id="PTHR10989:SF23">
    <property type="entry name" value="FAR-17A_AIG1-LIKE PROTEIN"/>
    <property type="match status" value="1"/>
</dbReference>
<dbReference type="PROSITE" id="PS51730">
    <property type="entry name" value="GNAT_ATAT"/>
    <property type="match status" value="1"/>
</dbReference>
<evidence type="ECO:0000256" key="17">
    <source>
        <dbReference type="SAM" id="MobiDB-lite"/>
    </source>
</evidence>
<comment type="catalytic activity">
    <reaction evidence="8">
        <text>13-octadecanoyloxy-octadecanoate + H2O = 13-hydroxy-octadecanoate + octadecanoate + H(+)</text>
        <dbReference type="Rhea" id="RHEA:52084"/>
        <dbReference type="ChEBI" id="CHEBI:15377"/>
        <dbReference type="ChEBI" id="CHEBI:15378"/>
        <dbReference type="ChEBI" id="CHEBI:25629"/>
        <dbReference type="ChEBI" id="CHEBI:136304"/>
        <dbReference type="ChEBI" id="CHEBI:136335"/>
    </reaction>
    <physiologicalReaction direction="left-to-right" evidence="8">
        <dbReference type="Rhea" id="RHEA:52085"/>
    </physiologicalReaction>
</comment>
<evidence type="ECO:0000256" key="6">
    <source>
        <dbReference type="ARBA" id="ARBA00023136"/>
    </source>
</evidence>
<comment type="catalytic activity">
    <reaction evidence="11">
        <text>12-(9Z-octadecenoyloxy)-octadecanoate + H2O = 12-hydroxyoctadecanoate + (9Z)-octadecenoate + H(+)</text>
        <dbReference type="Rhea" id="RHEA:52060"/>
        <dbReference type="ChEBI" id="CHEBI:15377"/>
        <dbReference type="ChEBI" id="CHEBI:15378"/>
        <dbReference type="ChEBI" id="CHEBI:30823"/>
        <dbReference type="ChEBI" id="CHEBI:84201"/>
        <dbReference type="ChEBI" id="CHEBI:136302"/>
    </reaction>
    <physiologicalReaction direction="left-to-right" evidence="11">
        <dbReference type="Rhea" id="RHEA:52061"/>
    </physiologicalReaction>
</comment>
<evidence type="ECO:0000256" key="18">
    <source>
        <dbReference type="SAM" id="Phobius"/>
    </source>
</evidence>
<evidence type="ECO:0000256" key="1">
    <source>
        <dbReference type="ARBA" id="ARBA00000923"/>
    </source>
</evidence>
<dbReference type="EnsemblMetazoa" id="PPA24558.1">
    <property type="protein sequence ID" value="PPA24558.1"/>
    <property type="gene ID" value="WBGene00114112"/>
</dbReference>
<dbReference type="Pfam" id="PF05301">
    <property type="entry name" value="Acetyltransf_16"/>
    <property type="match status" value="2"/>
</dbReference>
<reference evidence="19" key="2">
    <citation type="submission" date="2022-06" db="UniProtKB">
        <authorList>
            <consortium name="EnsemblMetazoa"/>
        </authorList>
    </citation>
    <scope>IDENTIFICATION</scope>
    <source>
        <strain evidence="19">PS312</strain>
    </source>
</reference>
<comment type="catalytic activity">
    <reaction evidence="7">
        <text>12-hexadecanoyloxy-octadecanoate + H2O = 12-hydroxyoctadecanoate + hexadecanoate + H(+)</text>
        <dbReference type="Rhea" id="RHEA:52056"/>
        <dbReference type="ChEBI" id="CHEBI:7896"/>
        <dbReference type="ChEBI" id="CHEBI:15377"/>
        <dbReference type="ChEBI" id="CHEBI:15378"/>
        <dbReference type="ChEBI" id="CHEBI:83677"/>
        <dbReference type="ChEBI" id="CHEBI:84201"/>
    </reaction>
    <physiologicalReaction direction="left-to-right" evidence="7">
        <dbReference type="Rhea" id="RHEA:52057"/>
    </physiologicalReaction>
</comment>
<dbReference type="Gene3D" id="3.40.630.30">
    <property type="match status" value="1"/>
</dbReference>
<dbReference type="GO" id="GO:0019799">
    <property type="term" value="F:tubulin N-acetyltransferase activity"/>
    <property type="evidence" value="ECO:0007669"/>
    <property type="project" value="InterPro"/>
</dbReference>
<comment type="catalytic activity">
    <reaction evidence="12">
        <text>9-(9Z-octadecenoyloxy)-octadecanoate + H2O = 9-hydroxy-octadecanoate + (9Z)-octadecenoate + H(+)</text>
        <dbReference type="Rhea" id="RHEA:52048"/>
        <dbReference type="ChEBI" id="CHEBI:15377"/>
        <dbReference type="ChEBI" id="CHEBI:15378"/>
        <dbReference type="ChEBI" id="CHEBI:30823"/>
        <dbReference type="ChEBI" id="CHEBI:136282"/>
        <dbReference type="ChEBI" id="CHEBI:136286"/>
    </reaction>
    <physiologicalReaction direction="left-to-right" evidence="12">
        <dbReference type="Rhea" id="RHEA:52049"/>
    </physiologicalReaction>
</comment>
<sequence length="466" mass="53939">MCGSCLIMSFGRMSLISIVRSFPLRPAIYTAFAAIFSYSLYYDVKYQPRLGHTWYLYKAVMLTNANFILVTAYSILAAINSIISNKFLQSHLDRAFYLAVYPIGFCTVIIFWALYFFDPDFVMPEWIRNLIPEWLNQVTHTLPLIYGTVDAFLTRHKCPSWLTLFSVSVVMTFCYWGIVFSVRHIEGYWLYPIFDLLNLEWWAVVIFLVIFLYLFDISVAVFLNFVFWGKQDAGSAKKQKRHMEVAFDFTGTLPEGVAKIDRLTLQRHHPRRCWALQWTIDHLGALSTQAQKLRRQLTSYDKLLDSDDEQNLYLLWEKHPEKDNCSIIIGMLKVGRKRLFLLNEKQVHYEGFGHVIFDAMLVEEVLQPYQIAIDRPSDAFLCFIQKHYEMKDPMQPISQKMSASNSRPGSRSNSVTASPRHAYSHRADSASGIIHGTAPVAPRPNYAPDTPQGRKNTRDFGHTSLW</sequence>
<evidence type="ECO:0000313" key="19">
    <source>
        <dbReference type="EnsemblMetazoa" id="PPA24558.1"/>
    </source>
</evidence>
<protein>
    <submittedName>
        <fullName evidence="19">N-acetyltransferase domain-containing protein</fullName>
    </submittedName>
</protein>
<keyword evidence="5 18" id="KW-1133">Transmembrane helix</keyword>
<dbReference type="AlphaFoldDB" id="A0A2A6CF17"/>
<dbReference type="GO" id="GO:0005874">
    <property type="term" value="C:microtubule"/>
    <property type="evidence" value="ECO:0007669"/>
    <property type="project" value="InterPro"/>
</dbReference>
<keyword evidence="20" id="KW-1185">Reference proteome</keyword>
<comment type="similarity">
    <text evidence="3">Belongs to the AIG1 family.</text>
</comment>
<evidence type="ECO:0000256" key="4">
    <source>
        <dbReference type="ARBA" id="ARBA00022692"/>
    </source>
</evidence>
<evidence type="ECO:0000256" key="8">
    <source>
        <dbReference type="ARBA" id="ARBA00047427"/>
    </source>
</evidence>
<feature type="transmembrane region" description="Helical" evidence="18">
    <location>
        <begin position="201"/>
        <end position="228"/>
    </location>
</feature>
<gene>
    <name evidence="19" type="primary">WBGene00114112</name>
</gene>
<feature type="transmembrane region" description="Helical" evidence="18">
    <location>
        <begin position="161"/>
        <end position="181"/>
    </location>
</feature>